<feature type="region of interest" description="Disordered" evidence="1">
    <location>
        <begin position="383"/>
        <end position="408"/>
    </location>
</feature>
<dbReference type="AlphaFoldDB" id="J0DCB7"/>
<dbReference type="EMBL" id="JH687810">
    <property type="protein sequence ID" value="EJD39744.1"/>
    <property type="molecule type" value="Genomic_DNA"/>
</dbReference>
<keyword evidence="3" id="KW-1185">Reference proteome</keyword>
<name>J0DCB7_AURST</name>
<dbReference type="SUPFAM" id="SSF81383">
    <property type="entry name" value="F-box domain"/>
    <property type="match status" value="1"/>
</dbReference>
<dbReference type="OrthoDB" id="3046363at2759"/>
<gene>
    <name evidence="2" type="ORF">AURDEDRAFT_171193</name>
</gene>
<dbReference type="InterPro" id="IPR036047">
    <property type="entry name" value="F-box-like_dom_sf"/>
</dbReference>
<dbReference type="InterPro" id="IPR032675">
    <property type="entry name" value="LRR_dom_sf"/>
</dbReference>
<evidence type="ECO:0000313" key="3">
    <source>
        <dbReference type="Proteomes" id="UP000006514"/>
    </source>
</evidence>
<dbReference type="KEGG" id="adl:AURDEDRAFT_171193"/>
<accession>J0DCB7</accession>
<evidence type="ECO:0008006" key="4">
    <source>
        <dbReference type="Google" id="ProtNLM"/>
    </source>
</evidence>
<organism evidence="2 3">
    <name type="scientific">Auricularia subglabra (strain TFB-10046 / SS5)</name>
    <name type="common">White-rot fungus</name>
    <name type="synonym">Auricularia delicata (strain TFB10046)</name>
    <dbReference type="NCBI Taxonomy" id="717982"/>
    <lineage>
        <taxon>Eukaryota</taxon>
        <taxon>Fungi</taxon>
        <taxon>Dikarya</taxon>
        <taxon>Basidiomycota</taxon>
        <taxon>Agaricomycotina</taxon>
        <taxon>Agaricomycetes</taxon>
        <taxon>Auriculariales</taxon>
        <taxon>Auriculariaceae</taxon>
        <taxon>Auricularia</taxon>
    </lineage>
</organism>
<evidence type="ECO:0000256" key="1">
    <source>
        <dbReference type="SAM" id="MobiDB-lite"/>
    </source>
</evidence>
<dbReference type="Proteomes" id="UP000006514">
    <property type="component" value="Unassembled WGS sequence"/>
</dbReference>
<dbReference type="InParanoid" id="J0DCB7"/>
<evidence type="ECO:0000313" key="2">
    <source>
        <dbReference type="EMBL" id="EJD39744.1"/>
    </source>
</evidence>
<dbReference type="Gene3D" id="3.80.10.10">
    <property type="entry name" value="Ribonuclease Inhibitor"/>
    <property type="match status" value="1"/>
</dbReference>
<protein>
    <recommendedName>
        <fullName evidence="4">F-box domain-containing protein</fullName>
    </recommendedName>
</protein>
<proteinExistence type="predicted"/>
<sequence length="408" mass="45187">MLAECFGFLPLRDLILASHVSHAWRVSALEFPTLWSHIDISWSAHSPDDILNLAVSRAGELPVDFEYDARNVLPSQSFRAAVGQHMQRFRSFRWAYDIRALDRTSRAPLLETFISVRNYFPLNKKRLRTLRIARTRFPEECPALATLTLLRASCHGLGRNRGQHRIFSLCPRLETLHLCDIHPNPEGALPMGPVPPTLRVVKLGAGAGCDLVQLYNASCLISVPHVRLKLPLETAHDVSPFLDGALGLSVTFERPKKFRIAADMLDSRIHRLVLYALDQALDPAPLVATILHDMTNRAAVRSLRIPLAVLALLVAAGIHWPAVSQLTVDVFEDVVHDTQAPAAPDWKRVSALPLGAFEHPPVAVEELSGSEYAAVLVSPPGRRRVDRGERGRGASAVSRKSHLICNVQ</sequence>
<reference evidence="3" key="1">
    <citation type="journal article" date="2012" name="Science">
        <title>The Paleozoic origin of enzymatic lignin decomposition reconstructed from 31 fungal genomes.</title>
        <authorList>
            <person name="Floudas D."/>
            <person name="Binder M."/>
            <person name="Riley R."/>
            <person name="Barry K."/>
            <person name="Blanchette R.A."/>
            <person name="Henrissat B."/>
            <person name="Martinez A.T."/>
            <person name="Otillar R."/>
            <person name="Spatafora J.W."/>
            <person name="Yadav J.S."/>
            <person name="Aerts A."/>
            <person name="Benoit I."/>
            <person name="Boyd A."/>
            <person name="Carlson A."/>
            <person name="Copeland A."/>
            <person name="Coutinho P.M."/>
            <person name="de Vries R.P."/>
            <person name="Ferreira P."/>
            <person name="Findley K."/>
            <person name="Foster B."/>
            <person name="Gaskell J."/>
            <person name="Glotzer D."/>
            <person name="Gorecki P."/>
            <person name="Heitman J."/>
            <person name="Hesse C."/>
            <person name="Hori C."/>
            <person name="Igarashi K."/>
            <person name="Jurgens J.A."/>
            <person name="Kallen N."/>
            <person name="Kersten P."/>
            <person name="Kohler A."/>
            <person name="Kuees U."/>
            <person name="Kumar T.K.A."/>
            <person name="Kuo A."/>
            <person name="LaButti K."/>
            <person name="Larrondo L.F."/>
            <person name="Lindquist E."/>
            <person name="Ling A."/>
            <person name="Lombard V."/>
            <person name="Lucas S."/>
            <person name="Lundell T."/>
            <person name="Martin R."/>
            <person name="McLaughlin D.J."/>
            <person name="Morgenstern I."/>
            <person name="Morin E."/>
            <person name="Murat C."/>
            <person name="Nagy L.G."/>
            <person name="Nolan M."/>
            <person name="Ohm R.A."/>
            <person name="Patyshakuliyeva A."/>
            <person name="Rokas A."/>
            <person name="Ruiz-Duenas F.J."/>
            <person name="Sabat G."/>
            <person name="Salamov A."/>
            <person name="Samejima M."/>
            <person name="Schmutz J."/>
            <person name="Slot J.C."/>
            <person name="St John F."/>
            <person name="Stenlid J."/>
            <person name="Sun H."/>
            <person name="Sun S."/>
            <person name="Syed K."/>
            <person name="Tsang A."/>
            <person name="Wiebenga A."/>
            <person name="Young D."/>
            <person name="Pisabarro A."/>
            <person name="Eastwood D.C."/>
            <person name="Martin F."/>
            <person name="Cullen D."/>
            <person name="Grigoriev I.V."/>
            <person name="Hibbett D.S."/>
        </authorList>
    </citation>
    <scope>NUCLEOTIDE SEQUENCE [LARGE SCALE GENOMIC DNA]</scope>
    <source>
        <strain evidence="3">TFB10046</strain>
    </source>
</reference>